<dbReference type="EMBL" id="BARW01000716">
    <property type="protein sequence ID" value="GAI68303.1"/>
    <property type="molecule type" value="Genomic_DNA"/>
</dbReference>
<comment type="caution">
    <text evidence="2">The sequence shown here is derived from an EMBL/GenBank/DDBJ whole genome shotgun (WGS) entry which is preliminary data.</text>
</comment>
<name>X1QJ69_9ZZZZ</name>
<accession>X1QJ69</accession>
<reference evidence="2" key="1">
    <citation type="journal article" date="2014" name="Front. Microbiol.">
        <title>High frequency of phylogenetically diverse reductive dehalogenase-homologous genes in deep subseafloor sedimentary metagenomes.</title>
        <authorList>
            <person name="Kawai M."/>
            <person name="Futagami T."/>
            <person name="Toyoda A."/>
            <person name="Takaki Y."/>
            <person name="Nishi S."/>
            <person name="Hori S."/>
            <person name="Arai W."/>
            <person name="Tsubouchi T."/>
            <person name="Morono Y."/>
            <person name="Uchiyama I."/>
            <person name="Ito T."/>
            <person name="Fujiyama A."/>
            <person name="Inagaki F."/>
            <person name="Takami H."/>
        </authorList>
    </citation>
    <scope>NUCLEOTIDE SEQUENCE</scope>
    <source>
        <strain evidence="2">Expedition CK06-06</strain>
    </source>
</reference>
<evidence type="ECO:0000256" key="1">
    <source>
        <dbReference type="SAM" id="MobiDB-lite"/>
    </source>
</evidence>
<evidence type="ECO:0000313" key="2">
    <source>
        <dbReference type="EMBL" id="GAI68303.1"/>
    </source>
</evidence>
<dbReference type="AlphaFoldDB" id="X1QJ69"/>
<protein>
    <submittedName>
        <fullName evidence="2">Uncharacterized protein</fullName>
    </submittedName>
</protein>
<sequence>MAKNIKKRSKESYLAKTAEGRKRQAEGRKQRWPGNSGKSIPIIKNPGRWKDIIKRLLRIHCIGYSG</sequence>
<feature type="compositionally biased region" description="Basic and acidic residues" evidence="1">
    <location>
        <begin position="10"/>
        <end position="29"/>
    </location>
</feature>
<organism evidence="2">
    <name type="scientific">marine sediment metagenome</name>
    <dbReference type="NCBI Taxonomy" id="412755"/>
    <lineage>
        <taxon>unclassified sequences</taxon>
        <taxon>metagenomes</taxon>
        <taxon>ecological metagenomes</taxon>
    </lineage>
</organism>
<proteinExistence type="predicted"/>
<gene>
    <name evidence="2" type="ORF">S12H4_02765</name>
</gene>
<feature type="region of interest" description="Disordered" evidence="1">
    <location>
        <begin position="1"/>
        <end position="43"/>
    </location>
</feature>